<dbReference type="Gene3D" id="3.40.30.10">
    <property type="entry name" value="Glutaredoxin"/>
    <property type="match status" value="1"/>
</dbReference>
<dbReference type="OrthoDB" id="9799122at2"/>
<evidence type="ECO:0000313" key="2">
    <source>
        <dbReference type="EMBL" id="KDE38995.1"/>
    </source>
</evidence>
<dbReference type="SUPFAM" id="SSF52833">
    <property type="entry name" value="Thioredoxin-like"/>
    <property type="match status" value="1"/>
</dbReference>
<proteinExistence type="predicted"/>
<name>A0A063Y1I8_9GAMM</name>
<dbReference type="InterPro" id="IPR001853">
    <property type="entry name" value="DSBA-like_thioredoxin_dom"/>
</dbReference>
<sequence>MQSVSIDIISDIACPWCAIGFARLELAMQQLQEEMTFNVQWHAFELNPDPEGDGEPILQALSRKYGRSADEMERIQSQMQQIAEQLGLNFSALQQRHTRNTFDAHRLVKWAAEWGKQTEMKKALFEAYFGFDAVISDIDVLVGCADSIGLDAHLARQLLVSSQYAQQVRDDEARWHELDITSVPAFIINQQYLISGAQEPEVLVKSLREQVNRIQYADI</sequence>
<dbReference type="GO" id="GO:0016491">
    <property type="term" value="F:oxidoreductase activity"/>
    <property type="evidence" value="ECO:0007669"/>
    <property type="project" value="InterPro"/>
</dbReference>
<dbReference type="AlphaFoldDB" id="A0A063Y1I8"/>
<dbReference type="Pfam" id="PF01323">
    <property type="entry name" value="DSBA"/>
    <property type="match status" value="1"/>
</dbReference>
<dbReference type="RefSeq" id="WP_036547563.1">
    <property type="nucleotide sequence ID" value="NZ_JMSZ01000032.1"/>
</dbReference>
<gene>
    <name evidence="2" type="ORF">ADINL_2124</name>
</gene>
<dbReference type="Proteomes" id="UP000027318">
    <property type="component" value="Unassembled WGS sequence"/>
</dbReference>
<keyword evidence="3" id="KW-1185">Reference proteome</keyword>
<accession>A0A063Y1I8</accession>
<dbReference type="PANTHER" id="PTHR13887">
    <property type="entry name" value="GLUTATHIONE S-TRANSFERASE KAPPA"/>
    <property type="match status" value="1"/>
</dbReference>
<dbReference type="CDD" id="cd03024">
    <property type="entry name" value="DsbA_FrnE"/>
    <property type="match status" value="1"/>
</dbReference>
<comment type="caution">
    <text evidence="2">The sequence shown here is derived from an EMBL/GenBank/DDBJ whole genome shotgun (WGS) entry which is preliminary data.</text>
</comment>
<dbReference type="PANTHER" id="PTHR13887:SF41">
    <property type="entry name" value="THIOREDOXIN SUPERFAMILY PROTEIN"/>
    <property type="match status" value="1"/>
</dbReference>
<dbReference type="PATRIC" id="fig|267850.7.peg.2092"/>
<dbReference type="STRING" id="267850.ADINL_2124"/>
<dbReference type="GO" id="GO:0016853">
    <property type="term" value="F:isomerase activity"/>
    <property type="evidence" value="ECO:0007669"/>
    <property type="project" value="UniProtKB-KW"/>
</dbReference>
<keyword evidence="2" id="KW-0413">Isomerase</keyword>
<evidence type="ECO:0000313" key="3">
    <source>
        <dbReference type="Proteomes" id="UP000027318"/>
    </source>
</evidence>
<protein>
    <submittedName>
        <fullName evidence="2">2-hydroxychromene-2-carboxylate isomerase/DsbA-like thioredoxin domain</fullName>
    </submittedName>
</protein>
<evidence type="ECO:0000259" key="1">
    <source>
        <dbReference type="Pfam" id="PF01323"/>
    </source>
</evidence>
<organism evidence="2 3">
    <name type="scientific">Nitrincola lacisaponensis</name>
    <dbReference type="NCBI Taxonomy" id="267850"/>
    <lineage>
        <taxon>Bacteria</taxon>
        <taxon>Pseudomonadati</taxon>
        <taxon>Pseudomonadota</taxon>
        <taxon>Gammaproteobacteria</taxon>
        <taxon>Oceanospirillales</taxon>
        <taxon>Oceanospirillaceae</taxon>
        <taxon>Nitrincola</taxon>
    </lineage>
</organism>
<dbReference type="InterPro" id="IPR036249">
    <property type="entry name" value="Thioredoxin-like_sf"/>
</dbReference>
<feature type="domain" description="DSBA-like thioredoxin" evidence="1">
    <location>
        <begin position="6"/>
        <end position="207"/>
    </location>
</feature>
<reference evidence="2 3" key="1">
    <citation type="journal article" date="2005" name="Int. J. Syst. Evol. Microbiol.">
        <title>Nitrincola lacisaponensis gen. nov., sp. nov., a novel alkaliphilic bacterium isolated from an alkaline, saline lake.</title>
        <authorList>
            <person name="Dimitriu P.A."/>
            <person name="Shukla S.K."/>
            <person name="Conradt J."/>
            <person name="Marquez M.C."/>
            <person name="Ventosa A."/>
            <person name="Maglia A."/>
            <person name="Peyton B.M."/>
            <person name="Pinkart H.C."/>
            <person name="Mormile M.R."/>
        </authorList>
    </citation>
    <scope>NUCLEOTIDE SEQUENCE [LARGE SCALE GENOMIC DNA]</scope>
    <source>
        <strain evidence="2 3">4CA</strain>
    </source>
</reference>
<dbReference type="EMBL" id="JMSZ01000032">
    <property type="protein sequence ID" value="KDE38995.1"/>
    <property type="molecule type" value="Genomic_DNA"/>
</dbReference>